<accession>A0A0G0L7Z3</accession>
<dbReference type="AlphaFoldDB" id="A0A0G0L7Z3"/>
<organism evidence="2 3">
    <name type="scientific">Candidatus Shapirobacteria bacterium GW2011_GWE1_38_10</name>
    <dbReference type="NCBI Taxonomy" id="1618488"/>
    <lineage>
        <taxon>Bacteria</taxon>
        <taxon>Candidatus Shapironibacteriota</taxon>
    </lineage>
</organism>
<evidence type="ECO:0000313" key="3">
    <source>
        <dbReference type="Proteomes" id="UP000034231"/>
    </source>
</evidence>
<proteinExistence type="predicted"/>
<dbReference type="Proteomes" id="UP000034231">
    <property type="component" value="Unassembled WGS sequence"/>
</dbReference>
<name>A0A0G0L7Z3_9BACT</name>
<comment type="caution">
    <text evidence="2">The sequence shown here is derived from an EMBL/GenBank/DDBJ whole genome shotgun (WGS) entry which is preliminary data.</text>
</comment>
<feature type="non-terminal residue" evidence="2">
    <location>
        <position position="366"/>
    </location>
</feature>
<dbReference type="SUPFAM" id="SSF51126">
    <property type="entry name" value="Pectin lyase-like"/>
    <property type="match status" value="1"/>
</dbReference>
<evidence type="ECO:0000313" key="2">
    <source>
        <dbReference type="EMBL" id="KKQ48796.1"/>
    </source>
</evidence>
<reference evidence="2 3" key="1">
    <citation type="journal article" date="2015" name="Nature">
        <title>rRNA introns, odd ribosomes, and small enigmatic genomes across a large radiation of phyla.</title>
        <authorList>
            <person name="Brown C.T."/>
            <person name="Hug L.A."/>
            <person name="Thomas B.C."/>
            <person name="Sharon I."/>
            <person name="Castelle C.J."/>
            <person name="Singh A."/>
            <person name="Wilkins M.J."/>
            <person name="Williams K.H."/>
            <person name="Banfield J.F."/>
        </authorList>
    </citation>
    <scope>NUCLEOTIDE SEQUENCE [LARGE SCALE GENOMIC DNA]</scope>
</reference>
<feature type="chain" id="PRO_5002533331" evidence="1">
    <location>
        <begin position="27"/>
        <end position="366"/>
    </location>
</feature>
<gene>
    <name evidence="2" type="ORF">US68_C0024G0001</name>
</gene>
<dbReference type="InterPro" id="IPR011050">
    <property type="entry name" value="Pectin_lyase_fold/virulence"/>
</dbReference>
<protein>
    <submittedName>
        <fullName evidence="2">Uncharacterized protein</fullName>
    </submittedName>
</protein>
<dbReference type="EMBL" id="LBTX01000024">
    <property type="protein sequence ID" value="KKQ48796.1"/>
    <property type="molecule type" value="Genomic_DNA"/>
</dbReference>
<keyword evidence="1" id="KW-0732">Signal</keyword>
<feature type="signal peptide" evidence="1">
    <location>
        <begin position="1"/>
        <end position="26"/>
    </location>
</feature>
<evidence type="ECO:0000256" key="1">
    <source>
        <dbReference type="SAM" id="SignalP"/>
    </source>
</evidence>
<sequence>MKKLISFISLFALLLNSLVAPLSILAQETPAPIAEGVASSEPVVTPTTEPIITAEASPTPNDTPSPTPAEIVIPEITATYTGQLDVPPVETPAATTEPQVSEPSATLIILESQPVEKVFLSADQTVVDTTSDNWNINESNGTAETKEVVKLGVKYVFPLNDKVTLTFKSLPANESLRTTIKIVKVKVGDLNLPDDMKPYGEYAYDITTGMGDGTFDYDLTLPKPMDQNVDVAYMEDKNSTPLAITENQTSQQGDVVKANNIDHFTIFVVINPVLAGPSCVLAGATAGTDCYSTIQDAINAAINGDVIEIESDISVGQMIIVNKDVTINGNGFTVSPTFEKTDNSNNAVFGIVSSGVTISNLTVDGA</sequence>